<accession>A0AAN8XQ62</accession>
<dbReference type="PROSITE" id="PS50860">
    <property type="entry name" value="AA_TRNA_LIGASE_II_ALA"/>
    <property type="match status" value="1"/>
</dbReference>
<dbReference type="PRINTS" id="PR00980">
    <property type="entry name" value="TRNASYNTHALA"/>
</dbReference>
<dbReference type="InterPro" id="IPR009000">
    <property type="entry name" value="Transl_B-barrel_sf"/>
</dbReference>
<comment type="catalytic activity">
    <reaction evidence="14 15">
        <text>tRNA(Ala) + L-alanine + ATP = L-alanyl-tRNA(Ala) + AMP + diphosphate</text>
        <dbReference type="Rhea" id="RHEA:12540"/>
        <dbReference type="Rhea" id="RHEA-COMP:9657"/>
        <dbReference type="Rhea" id="RHEA-COMP:9923"/>
        <dbReference type="ChEBI" id="CHEBI:30616"/>
        <dbReference type="ChEBI" id="CHEBI:33019"/>
        <dbReference type="ChEBI" id="CHEBI:57972"/>
        <dbReference type="ChEBI" id="CHEBI:78442"/>
        <dbReference type="ChEBI" id="CHEBI:78497"/>
        <dbReference type="ChEBI" id="CHEBI:456215"/>
        <dbReference type="EC" id="6.1.1.7"/>
    </reaction>
</comment>
<dbReference type="FunFam" id="3.30.930.10:FF:000011">
    <property type="entry name" value="Alanine--tRNA ligase, cytoplasmic"/>
    <property type="match status" value="1"/>
</dbReference>
<keyword evidence="8 15" id="KW-0862">Zinc</keyword>
<evidence type="ECO:0000256" key="11">
    <source>
        <dbReference type="ARBA" id="ARBA00022917"/>
    </source>
</evidence>
<evidence type="ECO:0000256" key="14">
    <source>
        <dbReference type="ARBA" id="ARBA00048300"/>
    </source>
</evidence>
<feature type="binding site" evidence="15">
    <location>
        <position position="758"/>
    </location>
    <ligand>
        <name>Zn(2+)</name>
        <dbReference type="ChEBI" id="CHEBI:29105"/>
    </ligand>
</feature>
<evidence type="ECO:0000256" key="12">
    <source>
        <dbReference type="ARBA" id="ARBA00023146"/>
    </source>
</evidence>
<keyword evidence="10 15" id="KW-0694">RNA-binding</keyword>
<name>A0AAN8XQ62_HALRR</name>
<dbReference type="SUPFAM" id="SSF101353">
    <property type="entry name" value="Putative anticodon-binding domain of alanyl-tRNA synthetase (AlaRS)"/>
    <property type="match status" value="1"/>
</dbReference>
<feature type="domain" description="Alanyl-transfer RNA synthetases family profile" evidence="16">
    <location>
        <begin position="24"/>
        <end position="801"/>
    </location>
</feature>
<dbReference type="GO" id="GO:0002161">
    <property type="term" value="F:aminoacyl-tRNA deacylase activity"/>
    <property type="evidence" value="ECO:0007669"/>
    <property type="project" value="TreeGrafter"/>
</dbReference>
<evidence type="ECO:0000256" key="15">
    <source>
        <dbReference type="HAMAP-Rule" id="MF_03133"/>
    </source>
</evidence>
<dbReference type="SUPFAM" id="SSF50447">
    <property type="entry name" value="Translation proteins"/>
    <property type="match status" value="1"/>
</dbReference>
<dbReference type="PANTHER" id="PTHR11777">
    <property type="entry name" value="ALANYL-TRNA SYNTHETASE"/>
    <property type="match status" value="1"/>
</dbReference>
<dbReference type="CDD" id="cd00673">
    <property type="entry name" value="AlaRS_core"/>
    <property type="match status" value="1"/>
</dbReference>
<sequence>MLQRINIRRLLHRIQLREAKFFHWPSCKVRKTFLDFFKDRDHHFIRSSPVIPWNDASLAFINAGMNQFKPVFLGQRPRPWPRVTNSQKCIRVGGKHNDLEDVGRDTYHHTFFEMLGSWSFGDYFKRDACEMAWTLLTEVYKLPPERLYVTYFGGDTSLGLEADLEVRDIWESIGVPVHRILPFGLKDNFWEMGTYGPCGPCTEIHYDHFWRTIASDRVNLGVEDMIELWNLVFMQYERLKDGSLLPLNTYHVDTGMGLERITAVLNNKISNYETDLFQPIFNEIQKLSGKKPYGGKFSEDGYCIDTAYRILADHIRMITITLADGLFPEDSHKLRRVMRRAIVIGRDYFGFTPEQKKLVSLANIVAESLGEGYPELWSQLDRVKIILQQEEEYTDETRSKIAGEWELMLRQCPQLKILSDVVSVGLISALKDFSPLIKEWKSKDSKLPNQAALKLVDSYGLNTDIINDICFVFNLQMNAEGIQNDLQKMREMKKSVNQQNFESTKIFANDTLFSNPSFLSVPPTDDTAKYYYENVSGDYLFMPVEAKVLSIICNGQQCEVVAGDSSVGIILNSTNFYHEAGGQEGDVGELCGKNTKIKITRVEKIASIIVHWGEMRDGEVTVGETLIASVDPEYRLGCMQHHTATHLLNSAIRAVTGVSCQRSSHVTSDHLSLGVRMYQAMDQDNLESAERIVKSWVDGKCPVHRETLHIMELLQKSDVALLPGEVYPDNVHVISTKLRLNENCKIHGISHISSTEPCCGTHLLNTGDIGSFCITNVKSSGVGLRNIQAVCGKRAAVIEADAERALGELEKWEEHVGRQLASTDTDKINLTAKDLHSWRSSIESKLMPYVARTKIMNTVDNLLRLLRNALRGDANKQMILEMEDVVNKQPQGPVVHFLQTDFGTSKAVLNKASKIAKERPALVIARAEGTVVCRATLTKVLVAKGASATDWVSCVEEVFGGTVKAPRGQDPNLVCNFRGHTMHTVNEEKLEAALKKSKKYIKQYV</sequence>
<keyword evidence="9 15" id="KW-0067">ATP-binding</keyword>
<dbReference type="InterPro" id="IPR045864">
    <property type="entry name" value="aa-tRNA-synth_II/BPL/LPL"/>
</dbReference>
<proteinExistence type="inferred from homology"/>
<dbReference type="SMART" id="SM00863">
    <property type="entry name" value="tRNA_SAD"/>
    <property type="match status" value="1"/>
</dbReference>
<dbReference type="GO" id="GO:0008270">
    <property type="term" value="F:zinc ion binding"/>
    <property type="evidence" value="ECO:0007669"/>
    <property type="project" value="UniProtKB-UniRule"/>
</dbReference>
<dbReference type="HAMAP" id="MF_00036_B">
    <property type="entry name" value="Ala_tRNA_synth_B"/>
    <property type="match status" value="1"/>
</dbReference>
<feature type="binding site" evidence="15">
    <location>
        <position position="642"/>
    </location>
    <ligand>
        <name>Zn(2+)</name>
        <dbReference type="ChEBI" id="CHEBI:29105"/>
    </ligand>
</feature>
<dbReference type="InterPro" id="IPR050058">
    <property type="entry name" value="Ala-tRNA_ligase"/>
</dbReference>
<evidence type="ECO:0000256" key="6">
    <source>
        <dbReference type="ARBA" id="ARBA00022723"/>
    </source>
</evidence>
<evidence type="ECO:0000256" key="9">
    <source>
        <dbReference type="ARBA" id="ARBA00022840"/>
    </source>
</evidence>
<dbReference type="Pfam" id="PF01411">
    <property type="entry name" value="tRNA-synt_2c"/>
    <property type="match status" value="2"/>
</dbReference>
<keyword evidence="7 15" id="KW-0547">Nucleotide-binding</keyword>
<dbReference type="InterPro" id="IPR018164">
    <property type="entry name" value="Ala-tRNA-synth_IIc_N"/>
</dbReference>
<comment type="similarity">
    <text evidence="1">Belongs to the class-II aminoacyl-tRNA synthetase family. Alax-L subfamily.</text>
</comment>
<dbReference type="Gene3D" id="3.30.980.10">
    <property type="entry name" value="Threonyl-trna Synthetase, Chain A, domain 2"/>
    <property type="match status" value="1"/>
</dbReference>
<comment type="caution">
    <text evidence="17">The sequence shown here is derived from an EMBL/GenBank/DDBJ whole genome shotgun (WGS) entry which is preliminary data.</text>
</comment>
<comment type="subunit">
    <text evidence="15">Monomer.</text>
</comment>
<dbReference type="FunFam" id="3.30.980.10:FF:000004">
    <property type="entry name" value="Alanine--tRNA ligase, cytoplasmic"/>
    <property type="match status" value="1"/>
</dbReference>
<comment type="cofactor">
    <cofactor evidence="15">
        <name>Zn(2+)</name>
        <dbReference type="ChEBI" id="CHEBI:29105"/>
    </cofactor>
    <text evidence="15">Binds 1 zinc ion per subunit.</text>
</comment>
<keyword evidence="5 15" id="KW-0436">Ligase</keyword>
<dbReference type="Pfam" id="PF07973">
    <property type="entry name" value="tRNA_SAD"/>
    <property type="match status" value="1"/>
</dbReference>
<feature type="binding site" evidence="15">
    <location>
        <position position="762"/>
    </location>
    <ligand>
        <name>Zn(2+)</name>
        <dbReference type="ChEBI" id="CHEBI:29105"/>
    </ligand>
</feature>
<evidence type="ECO:0000256" key="10">
    <source>
        <dbReference type="ARBA" id="ARBA00022884"/>
    </source>
</evidence>
<reference evidence="17 18" key="1">
    <citation type="submission" date="2023-11" db="EMBL/GenBank/DDBJ databases">
        <title>Halocaridina rubra genome assembly.</title>
        <authorList>
            <person name="Smith C."/>
        </authorList>
    </citation>
    <scope>NUCLEOTIDE SEQUENCE [LARGE SCALE GENOMIC DNA]</scope>
    <source>
        <strain evidence="17">EP-1</strain>
        <tissue evidence="17">Whole</tissue>
    </source>
</reference>
<dbReference type="GO" id="GO:0006419">
    <property type="term" value="P:alanyl-tRNA aminoacylation"/>
    <property type="evidence" value="ECO:0007669"/>
    <property type="project" value="InterPro"/>
</dbReference>
<keyword evidence="12 15" id="KW-0030">Aminoacyl-tRNA synthetase</keyword>
<dbReference type="EC" id="6.1.1.7" evidence="2"/>
<evidence type="ECO:0000256" key="1">
    <source>
        <dbReference type="ARBA" id="ARBA00008429"/>
    </source>
</evidence>
<evidence type="ECO:0000313" key="17">
    <source>
        <dbReference type="EMBL" id="KAK7083654.1"/>
    </source>
</evidence>
<evidence type="ECO:0000256" key="7">
    <source>
        <dbReference type="ARBA" id="ARBA00022741"/>
    </source>
</evidence>
<dbReference type="SUPFAM" id="SSF55681">
    <property type="entry name" value="Class II aaRS and biotin synthetases"/>
    <property type="match status" value="1"/>
</dbReference>
<dbReference type="Proteomes" id="UP001381693">
    <property type="component" value="Unassembled WGS sequence"/>
</dbReference>
<protein>
    <recommendedName>
        <fullName evidence="3">Alanine--tRNA ligase</fullName>
        <ecNumber evidence="2">6.1.1.7</ecNumber>
    </recommendedName>
    <alternativeName>
        <fullName evidence="13">Alanyl-tRNA synthetase</fullName>
    </alternativeName>
</protein>
<evidence type="ECO:0000313" key="18">
    <source>
        <dbReference type="Proteomes" id="UP001381693"/>
    </source>
</evidence>
<dbReference type="PANTHER" id="PTHR11777:SF9">
    <property type="entry name" value="ALANINE--TRNA LIGASE, CYTOPLASMIC"/>
    <property type="match status" value="1"/>
</dbReference>
<dbReference type="GO" id="GO:0004813">
    <property type="term" value="F:alanine-tRNA ligase activity"/>
    <property type="evidence" value="ECO:0007669"/>
    <property type="project" value="UniProtKB-UniRule"/>
</dbReference>
<dbReference type="InterPro" id="IPR012947">
    <property type="entry name" value="tRNA_SAD"/>
</dbReference>
<dbReference type="AlphaFoldDB" id="A0AAN8XQ62"/>
<keyword evidence="6 15" id="KW-0479">Metal-binding</keyword>
<comment type="function">
    <text evidence="15">Catalyzes the attachment of alanine to tRNA(Ala) in a two-step reaction: alanine is first activated by ATP to form Ala-AMP and then transferred to the acceptor end of tRNA(Ala). Also edits incorrectly charged tRNA(Ala) via its editing domain.</text>
</comment>
<keyword evidence="11 15" id="KW-0648">Protein biosynthesis</keyword>
<dbReference type="EMBL" id="JAXCGZ010002702">
    <property type="protein sequence ID" value="KAK7083654.1"/>
    <property type="molecule type" value="Genomic_DNA"/>
</dbReference>
<organism evidence="17 18">
    <name type="scientific">Halocaridina rubra</name>
    <name type="common">Hawaiian red shrimp</name>
    <dbReference type="NCBI Taxonomy" id="373956"/>
    <lineage>
        <taxon>Eukaryota</taxon>
        <taxon>Metazoa</taxon>
        <taxon>Ecdysozoa</taxon>
        <taxon>Arthropoda</taxon>
        <taxon>Crustacea</taxon>
        <taxon>Multicrustacea</taxon>
        <taxon>Malacostraca</taxon>
        <taxon>Eumalacostraca</taxon>
        <taxon>Eucarida</taxon>
        <taxon>Decapoda</taxon>
        <taxon>Pleocyemata</taxon>
        <taxon>Caridea</taxon>
        <taxon>Atyoidea</taxon>
        <taxon>Atyidae</taxon>
        <taxon>Halocaridina</taxon>
    </lineage>
</organism>
<dbReference type="SUPFAM" id="SSF55186">
    <property type="entry name" value="ThrRS/AlaRS common domain"/>
    <property type="match status" value="1"/>
</dbReference>
<evidence type="ECO:0000256" key="8">
    <source>
        <dbReference type="ARBA" id="ARBA00022833"/>
    </source>
</evidence>
<dbReference type="GO" id="GO:0005739">
    <property type="term" value="C:mitochondrion"/>
    <property type="evidence" value="ECO:0007669"/>
    <property type="project" value="TreeGrafter"/>
</dbReference>
<dbReference type="InterPro" id="IPR018165">
    <property type="entry name" value="Ala-tRNA-synth_IIc_core"/>
</dbReference>
<dbReference type="Gene3D" id="2.40.30.130">
    <property type="match status" value="1"/>
</dbReference>
<dbReference type="Gene3D" id="3.30.930.10">
    <property type="entry name" value="Bira Bifunctional Protein, Domain 2"/>
    <property type="match status" value="1"/>
</dbReference>
<feature type="binding site" evidence="15">
    <location>
        <position position="646"/>
    </location>
    <ligand>
        <name>Zn(2+)</name>
        <dbReference type="ChEBI" id="CHEBI:29105"/>
    </ligand>
</feature>
<evidence type="ECO:0000256" key="5">
    <source>
        <dbReference type="ARBA" id="ARBA00022598"/>
    </source>
</evidence>
<dbReference type="GO" id="GO:0005524">
    <property type="term" value="F:ATP binding"/>
    <property type="evidence" value="ECO:0007669"/>
    <property type="project" value="UniProtKB-UniRule"/>
</dbReference>
<keyword evidence="4 15" id="KW-0820">tRNA-binding</keyword>
<evidence type="ECO:0000256" key="3">
    <source>
        <dbReference type="ARBA" id="ARBA00017959"/>
    </source>
</evidence>
<gene>
    <name evidence="17" type="ORF">SK128_015943</name>
</gene>
<dbReference type="GO" id="GO:0000049">
    <property type="term" value="F:tRNA binding"/>
    <property type="evidence" value="ECO:0007669"/>
    <property type="project" value="UniProtKB-KW"/>
</dbReference>
<comment type="domain">
    <text evidence="15">Consists of three domains; the N-terminal catalytic domain, the editing domain and the C-terminal C-Ala domain. The editing domain removes incorrectly charged amino acids, while the C-Ala domain, along with tRNA(Ala), serves as a bridge to cooperatively bring together the editing and aminoacylation centers thus stimulating deacylation of misacylated tRNAs.</text>
</comment>
<dbReference type="InterPro" id="IPR018162">
    <property type="entry name" value="Ala-tRNA-ligase_IIc_anticod-bd"/>
</dbReference>
<dbReference type="InterPro" id="IPR002318">
    <property type="entry name" value="Ala-tRNA-lgiase_IIc"/>
</dbReference>
<dbReference type="InterPro" id="IPR018163">
    <property type="entry name" value="Thr/Ala-tRNA-synth_IIc_edit"/>
</dbReference>
<dbReference type="InterPro" id="IPR023033">
    <property type="entry name" value="Ala_tRNA_ligase_euk/bac"/>
</dbReference>
<evidence type="ECO:0000256" key="13">
    <source>
        <dbReference type="ARBA" id="ARBA00032577"/>
    </source>
</evidence>
<evidence type="ECO:0000259" key="16">
    <source>
        <dbReference type="PROSITE" id="PS50860"/>
    </source>
</evidence>
<evidence type="ECO:0000256" key="4">
    <source>
        <dbReference type="ARBA" id="ARBA00022555"/>
    </source>
</evidence>
<keyword evidence="18" id="KW-1185">Reference proteome</keyword>
<evidence type="ECO:0000256" key="2">
    <source>
        <dbReference type="ARBA" id="ARBA00013168"/>
    </source>
</evidence>